<dbReference type="PROSITE" id="PS50110">
    <property type="entry name" value="RESPONSE_REGULATORY"/>
    <property type="match status" value="1"/>
</dbReference>
<feature type="domain" description="Response regulatory" evidence="4">
    <location>
        <begin position="265"/>
        <end position="381"/>
    </location>
</feature>
<dbReference type="OrthoDB" id="505173at2"/>
<reference evidence="5" key="1">
    <citation type="submission" date="2006-06" db="EMBL/GenBank/DDBJ databases">
        <title>Complete sequence of Trichodesmium erythraeum IMS101.</title>
        <authorList>
            <consortium name="US DOE Joint Genome Institute"/>
            <person name="Copeland A."/>
            <person name="Lucas S."/>
            <person name="Lapidus A."/>
            <person name="Barry K."/>
            <person name="Detter J.C."/>
            <person name="Glavina del Rio T."/>
            <person name="Hammon N."/>
            <person name="Israni S."/>
            <person name="Dalin E."/>
            <person name="Tice H."/>
            <person name="Pitluck S."/>
            <person name="Kiss H."/>
            <person name="Munk A.C."/>
            <person name="Brettin T."/>
            <person name="Bruce D."/>
            <person name="Han C."/>
            <person name="Tapia R."/>
            <person name="Gilna P."/>
            <person name="Schmutz J."/>
            <person name="Larimer F."/>
            <person name="Land M."/>
            <person name="Hauser L."/>
            <person name="Kyrpides N."/>
            <person name="Kim E."/>
            <person name="Richardson P."/>
        </authorList>
    </citation>
    <scope>NUCLEOTIDE SEQUENCE [LARGE SCALE GENOMIC DNA]</scope>
    <source>
        <strain evidence="5">IMS101</strain>
    </source>
</reference>
<dbReference type="EMBL" id="CP000393">
    <property type="protein sequence ID" value="ABG50052.1"/>
    <property type="molecule type" value="Genomic_DNA"/>
</dbReference>
<dbReference type="InterPro" id="IPR050595">
    <property type="entry name" value="Bact_response_regulator"/>
</dbReference>
<proteinExistence type="evidence at transcript level"/>
<name>Q118M2_TRIEI</name>
<dbReference type="SUPFAM" id="SSF52172">
    <property type="entry name" value="CheY-like"/>
    <property type="match status" value="1"/>
</dbReference>
<evidence type="ECO:0000256" key="2">
    <source>
        <dbReference type="PIRNR" id="PIRNR005897"/>
    </source>
</evidence>
<keyword evidence="1 3" id="KW-0597">Phosphoprotein</keyword>
<dbReference type="GO" id="GO:0030428">
    <property type="term" value="C:cell septum"/>
    <property type="evidence" value="ECO:0007669"/>
    <property type="project" value="UniProtKB-SubCell"/>
</dbReference>
<dbReference type="AlphaFoldDB" id="Q118M2"/>
<evidence type="ECO:0000259" key="4">
    <source>
        <dbReference type="PROSITE" id="PS50110"/>
    </source>
</evidence>
<evidence type="ECO:0000256" key="1">
    <source>
        <dbReference type="ARBA" id="ARBA00022553"/>
    </source>
</evidence>
<dbReference type="PANTHER" id="PTHR44591">
    <property type="entry name" value="STRESS RESPONSE REGULATOR PROTEIN 1"/>
    <property type="match status" value="1"/>
</dbReference>
<comment type="induction">
    <text evidence="2">By nitrogen starvation.</text>
</comment>
<dbReference type="STRING" id="203124.Tery_0608"/>
<dbReference type="PIRSF" id="PIRSF005897">
    <property type="entry name" value="RR_PatA"/>
    <property type="match status" value="1"/>
</dbReference>
<dbReference type="HOGENOM" id="CLU_031371_0_0_3"/>
<evidence type="ECO:0000256" key="3">
    <source>
        <dbReference type="PROSITE-ProRule" id="PRU00169"/>
    </source>
</evidence>
<dbReference type="eggNOG" id="COG3706">
    <property type="taxonomic scope" value="Bacteria"/>
</dbReference>
<evidence type="ECO:0000313" key="5">
    <source>
        <dbReference type="EMBL" id="ABG50052.1"/>
    </source>
</evidence>
<gene>
    <name evidence="5" type="ordered locus">Tery_0608</name>
</gene>
<protein>
    <recommendedName>
        <fullName evidence="2">Protein PatA</fullName>
    </recommendedName>
</protein>
<organism evidence="5">
    <name type="scientific">Trichodesmium erythraeum (strain IMS101)</name>
    <dbReference type="NCBI Taxonomy" id="203124"/>
    <lineage>
        <taxon>Bacteria</taxon>
        <taxon>Bacillati</taxon>
        <taxon>Cyanobacteriota</taxon>
        <taxon>Cyanophyceae</taxon>
        <taxon>Oscillatoriophycideae</taxon>
        <taxon>Oscillatoriales</taxon>
        <taxon>Microcoleaceae</taxon>
        <taxon>Trichodesmium</taxon>
    </lineage>
</organism>
<dbReference type="InterPro" id="IPR024186">
    <property type="entry name" value="Sig_transdc_resp-reg_PatA"/>
</dbReference>
<feature type="modified residue" description="4-aspartylphosphate" evidence="3">
    <location>
        <position position="314"/>
    </location>
</feature>
<dbReference type="RefSeq" id="WP_011610446.1">
    <property type="nucleotide sequence ID" value="NC_008312.1"/>
</dbReference>
<comment type="subcellular location">
    <subcellularLocation>
        <location evidence="2">Cell septum</location>
    </subcellularLocation>
</comment>
<dbReference type="Pfam" id="PF00072">
    <property type="entry name" value="Response_reg"/>
    <property type="match status" value="1"/>
</dbReference>
<dbReference type="KEGG" id="ter:Tery_0608"/>
<dbReference type="GO" id="GO:0000160">
    <property type="term" value="P:phosphorelay signal transduction system"/>
    <property type="evidence" value="ECO:0007669"/>
    <property type="project" value="UniProtKB-KW"/>
</dbReference>
<keyword evidence="2" id="KW-0364">Heterocyst</keyword>
<sequence length="398" mass="45818">MTSYENSNNKLFDVFLNDIPDKFTGKLEVKSSRQSWTIFLCIGHLAWAIGGKHYNRRFYKIWHQFCSNVPLEKIKLGKQDTLFCDYYHIMSVLSRRKILTIPQIKAVVLGNLEEVLFDILQEESQEKLTYDVSNSGFDKTSTIISSIVRLETVISRVNKLWKNWQNSNLAAYSPNLIPTIINYEKLQKIAKNNTYKTITKLVDGKKSLRETAVLFKKDVRELTLFLIPYVKNKLIHFKEGADKKNLERSTQDVHKKTIPKQSQALIICVDDSKETCYILEKIIKKTGYKFMGIQDSIKALFMIIESKPDLIFLDLMMPIANGYEICTQLRRVPMFENTPIIILTGSDGVVDRVRAKMVGATGYLTKPIEPKKVLALVKNYLQNPRSPDTQIKSDESDL</sequence>
<dbReference type="InterPro" id="IPR011006">
    <property type="entry name" value="CheY-like_superfamily"/>
</dbReference>
<dbReference type="SMART" id="SM00448">
    <property type="entry name" value="REC"/>
    <property type="match status" value="1"/>
</dbReference>
<dbReference type="PANTHER" id="PTHR44591:SF23">
    <property type="entry name" value="CHEY SUBFAMILY"/>
    <property type="match status" value="1"/>
</dbReference>
<comment type="function">
    <text evidence="2">Controls heterocyst pattern formation.</text>
</comment>
<dbReference type="Gene3D" id="3.40.50.2300">
    <property type="match status" value="1"/>
</dbReference>
<dbReference type="GO" id="GO:0043158">
    <property type="term" value="P:heterocyst development"/>
    <property type="evidence" value="ECO:0007669"/>
    <property type="project" value="UniProtKB-KW"/>
</dbReference>
<keyword evidence="2" id="KW-0902">Two-component regulatory system</keyword>
<dbReference type="InterPro" id="IPR001789">
    <property type="entry name" value="Sig_transdc_resp-reg_receiver"/>
</dbReference>
<accession>Q118M2</accession>